<proteinExistence type="predicted"/>
<dbReference type="Proteomes" id="UP000075515">
    <property type="component" value="Unassembled WGS sequence"/>
</dbReference>
<dbReference type="EMBL" id="JEMC01004103">
    <property type="protein sequence ID" value="KYF75888.1"/>
    <property type="molecule type" value="Genomic_DNA"/>
</dbReference>
<dbReference type="AlphaFoldDB" id="A0A150R825"/>
<evidence type="ECO:0000313" key="1">
    <source>
        <dbReference type="EMBL" id="KYF75888.1"/>
    </source>
</evidence>
<organism evidence="1 2">
    <name type="scientific">Sorangium cellulosum</name>
    <name type="common">Polyangium cellulosum</name>
    <dbReference type="NCBI Taxonomy" id="56"/>
    <lineage>
        <taxon>Bacteria</taxon>
        <taxon>Pseudomonadati</taxon>
        <taxon>Myxococcota</taxon>
        <taxon>Polyangia</taxon>
        <taxon>Polyangiales</taxon>
        <taxon>Polyangiaceae</taxon>
        <taxon>Sorangium</taxon>
    </lineage>
</organism>
<gene>
    <name evidence="1" type="ORF">BE18_16440</name>
</gene>
<sequence length="222" mass="23722">MAARYGHGGDVMVADLVVHRLAFALRVDEHFSREPLGEPVEVRLDTGEPAVDSLSGSARHSDGTYRWANLSDGLRRVTLRSASGRWVRWDPAPLDVVVPVPDQKTALVAEMWPTPLAAAPPGVSTIRGKLVGAGVAGLRVEIDGTGAPPTGRWTFADAQGELMYLLPGGPWPMTAARLLDLTISIPGRTVAGVEVLPGPTSFTGAQFAIPPQREIRARFHVL</sequence>
<accession>A0A150R825</accession>
<comment type="caution">
    <text evidence="1">The sequence shown here is derived from an EMBL/GenBank/DDBJ whole genome shotgun (WGS) entry which is preliminary data.</text>
</comment>
<evidence type="ECO:0000313" key="2">
    <source>
        <dbReference type="Proteomes" id="UP000075515"/>
    </source>
</evidence>
<reference evidence="1 2" key="1">
    <citation type="submission" date="2014-02" db="EMBL/GenBank/DDBJ databases">
        <title>The small core and large imbalanced accessory genome model reveals a collaborative survival strategy of Sorangium cellulosum strains in nature.</title>
        <authorList>
            <person name="Han K."/>
            <person name="Peng R."/>
            <person name="Blom J."/>
            <person name="Li Y.-Z."/>
        </authorList>
    </citation>
    <scope>NUCLEOTIDE SEQUENCE [LARGE SCALE GENOMIC DNA]</scope>
    <source>
        <strain evidence="1 2">So0149</strain>
    </source>
</reference>
<name>A0A150R825_SORCE</name>
<protein>
    <submittedName>
        <fullName evidence="1">Uncharacterized protein</fullName>
    </submittedName>
</protein>